<dbReference type="CDD" id="cd18622">
    <property type="entry name" value="GH32_Inu-like"/>
    <property type="match status" value="1"/>
</dbReference>
<dbReference type="Pfam" id="PF00251">
    <property type="entry name" value="Glyco_hydro_32N"/>
    <property type="match status" value="1"/>
</dbReference>
<dbReference type="SMART" id="SM00640">
    <property type="entry name" value="Glyco_32"/>
    <property type="match status" value="1"/>
</dbReference>
<organism evidence="8">
    <name type="scientific">uncultured Armatimonadetes bacterium</name>
    <dbReference type="NCBI Taxonomy" id="157466"/>
    <lineage>
        <taxon>Bacteria</taxon>
        <taxon>Bacillati</taxon>
        <taxon>Armatimonadota</taxon>
        <taxon>environmental samples</taxon>
    </lineage>
</organism>
<keyword evidence="2 4" id="KW-0378">Hydrolase</keyword>
<dbReference type="InterPro" id="IPR001362">
    <property type="entry name" value="Glyco_hydro_32"/>
</dbReference>
<dbReference type="InterPro" id="IPR023296">
    <property type="entry name" value="Glyco_hydro_beta-prop_sf"/>
</dbReference>
<comment type="similarity">
    <text evidence="1 4">Belongs to the glycosyl hydrolase 32 family.</text>
</comment>
<dbReference type="Gene3D" id="2.115.10.20">
    <property type="entry name" value="Glycosyl hydrolase domain, family 43"/>
    <property type="match status" value="1"/>
</dbReference>
<evidence type="ECO:0000256" key="3">
    <source>
        <dbReference type="ARBA" id="ARBA00023295"/>
    </source>
</evidence>
<dbReference type="GO" id="GO:0005987">
    <property type="term" value="P:sucrose catabolic process"/>
    <property type="evidence" value="ECO:0007669"/>
    <property type="project" value="TreeGrafter"/>
</dbReference>
<evidence type="ECO:0000256" key="1">
    <source>
        <dbReference type="ARBA" id="ARBA00009902"/>
    </source>
</evidence>
<dbReference type="GO" id="GO:0004575">
    <property type="term" value="F:sucrose alpha-glucosidase activity"/>
    <property type="evidence" value="ECO:0007669"/>
    <property type="project" value="TreeGrafter"/>
</dbReference>
<dbReference type="SUPFAM" id="SSF49899">
    <property type="entry name" value="Concanavalin A-like lectins/glucanases"/>
    <property type="match status" value="1"/>
</dbReference>
<evidence type="ECO:0000256" key="2">
    <source>
        <dbReference type="ARBA" id="ARBA00022801"/>
    </source>
</evidence>
<keyword evidence="5" id="KW-0732">Signal</keyword>
<dbReference type="SUPFAM" id="SSF75005">
    <property type="entry name" value="Arabinanase/levansucrase/invertase"/>
    <property type="match status" value="1"/>
</dbReference>
<gene>
    <name evidence="8" type="ORF">AVDCRST_MAG63-2246</name>
</gene>
<proteinExistence type="inferred from homology"/>
<name>A0A6J4INH7_9BACT</name>
<sequence>MKTCLPVLFAAVGIGMAAGVHAADATPFADFEGESYGLWKIEGGAFGGRPAPGTLPGQMAVTGFSGKGLANSYHGGDNARGRLRSPDFPINRKFIAFLIGGGGHAGKTCMNLIVDGQVVRTATGPNTQPGGSEQLAPSGWDVSDLAGKTARIEIVDDADGGWGHINVDDIRFTDTKPPRLAAKLRANVERAVVATHRWLHFPVQNGATKRLVTVRVDGKAERRFEVELADEGQPDWWAPLDVGAWRGKTLAVSADQLPEGSRALEQITQGDTLRGAENLYREPLRSQFHFSARRGWLNDPNGLVFYNGEYHLFFQHNPYGWNWGNMHWGHATSRDLVRWTEHGEALYPDDLGPMFSGSAVVDWKNTSGFGKDGRPPLVLIYTAAGDPSVQCIAYSNDGRTFTKYAGNPVVKNIAPGDRDPKVVWHEPTKRWVMVLYVEKEKRHTAHLFTSPNLRDWTLASVAEGKPDTAFLFECPDLFELPLDGDASRRKWVLTGANSEYAVGTFDGTTFIAETANLPGHRGRGFYAAQTYSDVPDGRRIQIGWFQTPTPGMPFNQSMSLPLHLRLVGTPDGPRLTWTPVKELESLRARSHTRKAFSLAPGGANPLASVRGELLEIRAEFGPGGAGEIAFTVRGVPVVFDAVKQEIVVNGHRAPAPLPRDGKQRVAIFADRAGLEVFASDGLTFVPMPVNLKPEDQSLSVSARGGGAVAFSRLDVHELRSAWGK</sequence>
<dbReference type="Pfam" id="PF08244">
    <property type="entry name" value="Glyco_hydro_32C"/>
    <property type="match status" value="1"/>
</dbReference>
<accession>A0A6J4INH7</accession>
<reference evidence="8" key="1">
    <citation type="submission" date="2020-02" db="EMBL/GenBank/DDBJ databases">
        <authorList>
            <person name="Meier V. D."/>
        </authorList>
    </citation>
    <scope>NUCLEOTIDE SEQUENCE</scope>
    <source>
        <strain evidence="8">AVDCRST_MAG63</strain>
    </source>
</reference>
<evidence type="ECO:0000259" key="7">
    <source>
        <dbReference type="Pfam" id="PF08244"/>
    </source>
</evidence>
<dbReference type="PANTHER" id="PTHR42800:SF1">
    <property type="entry name" value="EXOINULINASE INUD (AFU_ORTHOLOGUE AFUA_5G00480)"/>
    <property type="match status" value="1"/>
</dbReference>
<keyword evidence="3 4" id="KW-0326">Glycosidase</keyword>
<feature type="domain" description="Glycosyl hydrolase family 32 N-terminal" evidence="6">
    <location>
        <begin position="289"/>
        <end position="567"/>
    </location>
</feature>
<dbReference type="PANTHER" id="PTHR42800">
    <property type="entry name" value="EXOINULINASE INUD (AFU_ORTHOLOGUE AFUA_5G00480)"/>
    <property type="match status" value="1"/>
</dbReference>
<protein>
    <submittedName>
        <fullName evidence="8">GH32 / CBM38</fullName>
        <ecNumber evidence="8">3.2.1.26</ecNumber>
    </submittedName>
</protein>
<dbReference type="InterPro" id="IPR013320">
    <property type="entry name" value="ConA-like_dom_sf"/>
</dbReference>
<evidence type="ECO:0000256" key="4">
    <source>
        <dbReference type="RuleBase" id="RU362110"/>
    </source>
</evidence>
<dbReference type="EC" id="3.2.1.26" evidence="8"/>
<feature type="signal peptide" evidence="5">
    <location>
        <begin position="1"/>
        <end position="22"/>
    </location>
</feature>
<dbReference type="EMBL" id="CADCTO010000289">
    <property type="protein sequence ID" value="CAA9257480.1"/>
    <property type="molecule type" value="Genomic_DNA"/>
</dbReference>
<evidence type="ECO:0000313" key="8">
    <source>
        <dbReference type="EMBL" id="CAA9257480.1"/>
    </source>
</evidence>
<dbReference type="InterPro" id="IPR013189">
    <property type="entry name" value="Glyco_hydro_32_C"/>
</dbReference>
<dbReference type="GO" id="GO:0005737">
    <property type="term" value="C:cytoplasm"/>
    <property type="evidence" value="ECO:0007669"/>
    <property type="project" value="TreeGrafter"/>
</dbReference>
<evidence type="ECO:0000259" key="6">
    <source>
        <dbReference type="Pfam" id="PF00251"/>
    </source>
</evidence>
<dbReference type="Gene3D" id="2.60.120.560">
    <property type="entry name" value="Exo-inulinase, domain 1"/>
    <property type="match status" value="1"/>
</dbReference>
<dbReference type="InterPro" id="IPR013148">
    <property type="entry name" value="Glyco_hydro_32_N"/>
</dbReference>
<feature type="domain" description="Glycosyl hydrolase family 32 C-terminal" evidence="7">
    <location>
        <begin position="582"/>
        <end position="715"/>
    </location>
</feature>
<evidence type="ECO:0000256" key="5">
    <source>
        <dbReference type="SAM" id="SignalP"/>
    </source>
</evidence>
<dbReference type="AlphaFoldDB" id="A0A6J4INH7"/>
<feature type="chain" id="PRO_5026884207" evidence="5">
    <location>
        <begin position="23"/>
        <end position="724"/>
    </location>
</feature>